<reference evidence="10 11" key="1">
    <citation type="submission" date="2017-09" db="EMBL/GenBank/DDBJ databases">
        <title>Depth-based differentiation of microbial function through sediment-hosted aquifers and enrichment of novel symbionts in the deep terrestrial subsurface.</title>
        <authorList>
            <person name="Probst A.J."/>
            <person name="Ladd B."/>
            <person name="Jarett J.K."/>
            <person name="Geller-Mcgrath D.E."/>
            <person name="Sieber C.M."/>
            <person name="Emerson J.B."/>
            <person name="Anantharaman K."/>
            <person name="Thomas B.C."/>
            <person name="Malmstrom R."/>
            <person name="Stieglmeier M."/>
            <person name="Klingl A."/>
            <person name="Woyke T."/>
            <person name="Ryan C.M."/>
            <person name="Banfield J.F."/>
        </authorList>
    </citation>
    <scope>NUCLEOTIDE SEQUENCE [LARGE SCALE GENOMIC DNA]</scope>
    <source>
        <strain evidence="10">CG10_big_fil_rev_8_21_14_0_10_51_16</strain>
    </source>
</reference>
<comment type="cofactor">
    <cofactor evidence="1">
        <name>Mg(2+)</name>
        <dbReference type="ChEBI" id="CHEBI:18420"/>
    </cofactor>
</comment>
<comment type="similarity">
    <text evidence="7">Belongs to the PINc/VapC protein family.</text>
</comment>
<dbReference type="InterPro" id="IPR002716">
    <property type="entry name" value="PIN_dom"/>
</dbReference>
<evidence type="ECO:0000256" key="7">
    <source>
        <dbReference type="ARBA" id="ARBA00038093"/>
    </source>
</evidence>
<dbReference type="PANTHER" id="PTHR33653:SF1">
    <property type="entry name" value="RIBONUCLEASE VAPC2"/>
    <property type="match status" value="1"/>
</dbReference>
<evidence type="ECO:0000313" key="11">
    <source>
        <dbReference type="Proteomes" id="UP000228767"/>
    </source>
</evidence>
<evidence type="ECO:0000256" key="8">
    <source>
        <dbReference type="SAM" id="MobiDB-lite"/>
    </source>
</evidence>
<proteinExistence type="inferred from homology"/>
<dbReference type="SUPFAM" id="SSF88723">
    <property type="entry name" value="PIN domain-like"/>
    <property type="match status" value="1"/>
</dbReference>
<evidence type="ECO:0000256" key="5">
    <source>
        <dbReference type="ARBA" id="ARBA00022801"/>
    </source>
</evidence>
<dbReference type="PANTHER" id="PTHR33653">
    <property type="entry name" value="RIBONUCLEASE VAPC2"/>
    <property type="match status" value="1"/>
</dbReference>
<dbReference type="GO" id="GO:0004518">
    <property type="term" value="F:nuclease activity"/>
    <property type="evidence" value="ECO:0007669"/>
    <property type="project" value="UniProtKB-KW"/>
</dbReference>
<dbReference type="Gene3D" id="3.40.50.1010">
    <property type="entry name" value="5'-nuclease"/>
    <property type="match status" value="1"/>
</dbReference>
<dbReference type="InterPro" id="IPR050556">
    <property type="entry name" value="Type_II_TA_system_RNase"/>
</dbReference>
<evidence type="ECO:0000256" key="4">
    <source>
        <dbReference type="ARBA" id="ARBA00022723"/>
    </source>
</evidence>
<dbReference type="InterPro" id="IPR029060">
    <property type="entry name" value="PIN-like_dom_sf"/>
</dbReference>
<sequence length="154" mass="16971">MGSEERLKMTIDTNILVAYLDGDKGVIDSIRSWRRAGATLILSTVVETELLSYSAYSPEDRRDVELFLEENFLSVSFDRTLARIAANIRSVHKIKFPDAAIAATALATQTPIVTRNIKDWRTSSSTPAPWPKPLRSAPRSTAVTRCGSSETSSP</sequence>
<evidence type="ECO:0000256" key="1">
    <source>
        <dbReference type="ARBA" id="ARBA00001946"/>
    </source>
</evidence>
<feature type="compositionally biased region" description="Polar residues" evidence="8">
    <location>
        <begin position="138"/>
        <end position="154"/>
    </location>
</feature>
<keyword evidence="4" id="KW-0479">Metal-binding</keyword>
<dbReference type="GO" id="GO:0046872">
    <property type="term" value="F:metal ion binding"/>
    <property type="evidence" value="ECO:0007669"/>
    <property type="project" value="UniProtKB-KW"/>
</dbReference>
<dbReference type="EMBL" id="PCYI01000002">
    <property type="protein sequence ID" value="PIR45251.1"/>
    <property type="molecule type" value="Genomic_DNA"/>
</dbReference>
<name>A0A2H0RFB6_9BACT</name>
<keyword evidence="3" id="KW-0540">Nuclease</keyword>
<dbReference type="Proteomes" id="UP000228767">
    <property type="component" value="Unassembled WGS sequence"/>
</dbReference>
<organism evidence="10 11">
    <name type="scientific">Candidatus Vogelbacteria bacterium CG10_big_fil_rev_8_21_14_0_10_51_16</name>
    <dbReference type="NCBI Taxonomy" id="1975045"/>
    <lineage>
        <taxon>Bacteria</taxon>
        <taxon>Candidatus Vogeliibacteriota</taxon>
    </lineage>
</organism>
<evidence type="ECO:0000313" key="10">
    <source>
        <dbReference type="EMBL" id="PIR45251.1"/>
    </source>
</evidence>
<keyword evidence="2" id="KW-1277">Toxin-antitoxin system</keyword>
<feature type="domain" description="PIN" evidence="9">
    <location>
        <begin position="10"/>
        <end position="116"/>
    </location>
</feature>
<keyword evidence="6" id="KW-0460">Magnesium</keyword>
<dbReference type="GO" id="GO:0016787">
    <property type="term" value="F:hydrolase activity"/>
    <property type="evidence" value="ECO:0007669"/>
    <property type="project" value="UniProtKB-KW"/>
</dbReference>
<feature type="region of interest" description="Disordered" evidence="8">
    <location>
        <begin position="122"/>
        <end position="154"/>
    </location>
</feature>
<evidence type="ECO:0000256" key="3">
    <source>
        <dbReference type="ARBA" id="ARBA00022722"/>
    </source>
</evidence>
<evidence type="ECO:0000259" key="9">
    <source>
        <dbReference type="Pfam" id="PF01850"/>
    </source>
</evidence>
<evidence type="ECO:0000256" key="6">
    <source>
        <dbReference type="ARBA" id="ARBA00022842"/>
    </source>
</evidence>
<protein>
    <recommendedName>
        <fullName evidence="9">PIN domain-containing protein</fullName>
    </recommendedName>
</protein>
<dbReference type="Pfam" id="PF01850">
    <property type="entry name" value="PIN"/>
    <property type="match status" value="1"/>
</dbReference>
<dbReference type="AlphaFoldDB" id="A0A2H0RFB6"/>
<accession>A0A2H0RFB6</accession>
<gene>
    <name evidence="10" type="ORF">COV10_00440</name>
</gene>
<keyword evidence="5" id="KW-0378">Hydrolase</keyword>
<evidence type="ECO:0000256" key="2">
    <source>
        <dbReference type="ARBA" id="ARBA00022649"/>
    </source>
</evidence>
<comment type="caution">
    <text evidence="10">The sequence shown here is derived from an EMBL/GenBank/DDBJ whole genome shotgun (WGS) entry which is preliminary data.</text>
</comment>